<dbReference type="InterPro" id="IPR011094">
    <property type="entry name" value="Uncharacterised_LppY/LpqO"/>
</dbReference>
<accession>A0A1M5EEX0</accession>
<evidence type="ECO:0000256" key="1">
    <source>
        <dbReference type="SAM" id="SignalP"/>
    </source>
</evidence>
<dbReference type="Pfam" id="PF07485">
    <property type="entry name" value="DUF1529"/>
    <property type="match status" value="2"/>
</dbReference>
<reference evidence="2 3" key="1">
    <citation type="submission" date="2016-11" db="EMBL/GenBank/DDBJ databases">
        <authorList>
            <person name="Jaros S."/>
            <person name="Januszkiewicz K."/>
            <person name="Wedrychowicz H."/>
        </authorList>
    </citation>
    <scope>NUCLEOTIDE SEQUENCE [LARGE SCALE GENOMIC DNA]</scope>
    <source>
        <strain evidence="2 3">DSM 26897</strain>
    </source>
</reference>
<feature type="signal peptide" evidence="1">
    <location>
        <begin position="1"/>
        <end position="35"/>
    </location>
</feature>
<evidence type="ECO:0008006" key="4">
    <source>
        <dbReference type="Google" id="ProtNLM"/>
    </source>
</evidence>
<evidence type="ECO:0000313" key="2">
    <source>
        <dbReference type="EMBL" id="SHF77621.1"/>
    </source>
</evidence>
<name>A0A1M5EEX0_9BACT</name>
<gene>
    <name evidence="2" type="ORF">SAMN05444008_11215</name>
</gene>
<protein>
    <recommendedName>
        <fullName evidence="4">DUF1259 domain-containing protein</fullName>
    </recommendedName>
</protein>
<proteinExistence type="predicted"/>
<evidence type="ECO:0000313" key="3">
    <source>
        <dbReference type="Proteomes" id="UP000184368"/>
    </source>
</evidence>
<feature type="chain" id="PRO_5012815896" description="DUF1259 domain-containing protein" evidence="1">
    <location>
        <begin position="36"/>
        <end position="330"/>
    </location>
</feature>
<dbReference type="AlphaFoldDB" id="A0A1M5EEX0"/>
<dbReference type="OrthoDB" id="4687120at2"/>
<dbReference type="RefSeq" id="WP_073044865.1">
    <property type="nucleotide sequence ID" value="NZ_FQUO01000012.1"/>
</dbReference>
<dbReference type="EMBL" id="FQUO01000012">
    <property type="protein sequence ID" value="SHF77621.1"/>
    <property type="molecule type" value="Genomic_DNA"/>
</dbReference>
<keyword evidence="3" id="KW-1185">Reference proteome</keyword>
<keyword evidence="1" id="KW-0732">Signal</keyword>
<sequence length="330" mass="35753">MKPFGKQIVPVKSSLTRILVFLGCSIMGYTANAQANHNNPVAGNNGAAVDTAVIERIMGVKGKANKGEYKITIPQNDLDVKVDGFKIIPPMGLGTWVAFTPAKEGVMVMGDIVLTETDLGPVQQEIIRQGLTSTAIHNHFVRNHPNIIFMHMGGSGTTEAMSQKARAVLDKVKAVRGADPMKGTASNENVQNTLDTKRLDQVLGYTAEMSKGVYKYTIGRPDVQLTEHGVPVSTFLGFNTWAAFQGTPEKAAVAGDFTMLENEVEPVLKALVENGIEVVALHNHMVHEQPRIFFLHYWGVGPAEQLAKGLRAALDQTGKKQGRAGGMRMH</sequence>
<organism evidence="2 3">
    <name type="scientific">Cnuella takakiae</name>
    <dbReference type="NCBI Taxonomy" id="1302690"/>
    <lineage>
        <taxon>Bacteria</taxon>
        <taxon>Pseudomonadati</taxon>
        <taxon>Bacteroidota</taxon>
        <taxon>Chitinophagia</taxon>
        <taxon>Chitinophagales</taxon>
        <taxon>Chitinophagaceae</taxon>
        <taxon>Cnuella</taxon>
    </lineage>
</organism>
<dbReference type="STRING" id="1302690.BUE76_03980"/>
<dbReference type="Proteomes" id="UP000184368">
    <property type="component" value="Unassembled WGS sequence"/>
</dbReference>